<sequence length="254" mass="27279">IANRMVNAAVLNGEPPNAWDRDDTALVAAGGPDFSPGASFQSDNPDKIEIFEIGDPGSLFAMFQGLKQDFEETTRVNDPRRGGELKSHTTGFAADLAASRSLLPTEDFATEVEVGPVLTWLYMHFELSKKALGSGTQIFVNTRGVKGHFELSSKHLPENADFIAEGAKGILTKREKRETFLAYYKAILETLELKVQFGGQPPDFKELDRELAAQFGITDAERFDGKPASSPGGVQDAAGVPGDPDGFSAGGTTP</sequence>
<organism evidence="2">
    <name type="scientific">marine sediment metagenome</name>
    <dbReference type="NCBI Taxonomy" id="412755"/>
    <lineage>
        <taxon>unclassified sequences</taxon>
        <taxon>metagenomes</taxon>
        <taxon>ecological metagenomes</taxon>
    </lineage>
</organism>
<name>A0A0F9DPB0_9ZZZZ</name>
<proteinExistence type="predicted"/>
<evidence type="ECO:0000256" key="1">
    <source>
        <dbReference type="SAM" id="MobiDB-lite"/>
    </source>
</evidence>
<feature type="region of interest" description="Disordered" evidence="1">
    <location>
        <begin position="219"/>
        <end position="254"/>
    </location>
</feature>
<protein>
    <submittedName>
        <fullName evidence="2">Uncharacterized protein</fullName>
    </submittedName>
</protein>
<reference evidence="2" key="1">
    <citation type="journal article" date="2015" name="Nature">
        <title>Complex archaea that bridge the gap between prokaryotes and eukaryotes.</title>
        <authorList>
            <person name="Spang A."/>
            <person name="Saw J.H."/>
            <person name="Jorgensen S.L."/>
            <person name="Zaremba-Niedzwiedzka K."/>
            <person name="Martijn J."/>
            <person name="Lind A.E."/>
            <person name="van Eijk R."/>
            <person name="Schleper C."/>
            <person name="Guy L."/>
            <person name="Ettema T.J."/>
        </authorList>
    </citation>
    <scope>NUCLEOTIDE SEQUENCE</scope>
</reference>
<comment type="caution">
    <text evidence="2">The sequence shown here is derived from an EMBL/GenBank/DDBJ whole genome shotgun (WGS) entry which is preliminary data.</text>
</comment>
<dbReference type="EMBL" id="LAZR01028124">
    <property type="protein sequence ID" value="KKL63564.1"/>
    <property type="molecule type" value="Genomic_DNA"/>
</dbReference>
<evidence type="ECO:0000313" key="2">
    <source>
        <dbReference type="EMBL" id="KKL63564.1"/>
    </source>
</evidence>
<feature type="non-terminal residue" evidence="2">
    <location>
        <position position="1"/>
    </location>
</feature>
<dbReference type="AlphaFoldDB" id="A0A0F9DPB0"/>
<gene>
    <name evidence="2" type="ORF">LCGC14_2173870</name>
</gene>
<accession>A0A0F9DPB0</accession>